<dbReference type="Pfam" id="PF00530">
    <property type="entry name" value="SRCR"/>
    <property type="match status" value="1"/>
</dbReference>
<keyword evidence="3" id="KW-1133">Transmembrane helix</keyword>
<dbReference type="InterPro" id="IPR001190">
    <property type="entry name" value="SRCR"/>
</dbReference>
<dbReference type="SMR" id="A0A2G8LNP4"/>
<dbReference type="Gene3D" id="3.10.250.10">
    <property type="entry name" value="SRCR-like domain"/>
    <property type="match status" value="4"/>
</dbReference>
<feature type="domain" description="SRCR" evidence="4">
    <location>
        <begin position="345"/>
        <end position="446"/>
    </location>
</feature>
<dbReference type="OrthoDB" id="8934573at2759"/>
<feature type="transmembrane region" description="Helical" evidence="3">
    <location>
        <begin position="459"/>
        <end position="481"/>
    </location>
</feature>
<organism evidence="5 6">
    <name type="scientific">Stichopus japonicus</name>
    <name type="common">Sea cucumber</name>
    <dbReference type="NCBI Taxonomy" id="307972"/>
    <lineage>
        <taxon>Eukaryota</taxon>
        <taxon>Metazoa</taxon>
        <taxon>Echinodermata</taxon>
        <taxon>Eleutherozoa</taxon>
        <taxon>Echinozoa</taxon>
        <taxon>Holothuroidea</taxon>
        <taxon>Aspidochirotacea</taxon>
        <taxon>Aspidochirotida</taxon>
        <taxon>Stichopodidae</taxon>
        <taxon>Apostichopus</taxon>
    </lineage>
</organism>
<sequence>MGVEGSNSLKLNRLINNDYDNSSDHGFVLTREQDNRDWTICSSHATENQQLVKMLTVACRQFGYTSLSTLDKVARKEISPYLMEVSPCLPTLWKCSGDENALSECASEEADNLSLVLYLECSYSETPQEGDVRFVGNHPYRGYVELFHNSVWGKLCPVENMTNLQTAVCKQLHLGPFVETYERVNQQMFGQIHDLVVSCKGKETNLAQCQKQEIPVVCSSVYTLYATCLTPIEKLSIRLHPISTNQTAAQVYLMNTWSFIGWDNHWSIFESAVVCGMLQQGPPEYFYSQQLFLKGPHFNFYPSCQGSEKTLLDCKLKIDYVGRGALTDAVVVKCAPLYSTKDNDVMLVENSDFARSNYVFISETLQWHAVCGCSDVWSSASAAVICRAMGFKGGYDSAVAAGGIMSRFGHPVQLTCPSQDVQTLSECNINQCNTSMCSLAATVHCSDSVLMKCGGPAFAIPYSLFYIVFGIPAIIAVLFVYRKLREARRITNQIVTANAAETADLWEITLDPMESSLPPPSYNAFIENPELYPVLAGVTDSIPDDDLPPYPGLPESTTKV</sequence>
<comment type="caution">
    <text evidence="5">The sequence shown here is derived from an EMBL/GenBank/DDBJ whole genome shotgun (WGS) entry which is preliminary data.</text>
</comment>
<feature type="disulfide bond" evidence="2">
    <location>
        <begin position="304"/>
        <end position="314"/>
    </location>
</feature>
<gene>
    <name evidence="5" type="ORF">BSL78_01255</name>
</gene>
<dbReference type="PANTHER" id="PTHR48071">
    <property type="entry name" value="SRCR DOMAIN-CONTAINING PROTEIN"/>
    <property type="match status" value="1"/>
</dbReference>
<feature type="domain" description="SRCR" evidence="4">
    <location>
        <begin position="237"/>
        <end position="335"/>
    </location>
</feature>
<dbReference type="GO" id="GO:0016020">
    <property type="term" value="C:membrane"/>
    <property type="evidence" value="ECO:0007669"/>
    <property type="project" value="InterPro"/>
</dbReference>
<keyword evidence="3" id="KW-0812">Transmembrane</keyword>
<evidence type="ECO:0000256" key="2">
    <source>
        <dbReference type="PROSITE-ProRule" id="PRU00196"/>
    </source>
</evidence>
<evidence type="ECO:0000256" key="3">
    <source>
        <dbReference type="SAM" id="Phobius"/>
    </source>
</evidence>
<keyword evidence="6" id="KW-1185">Reference proteome</keyword>
<evidence type="ECO:0000256" key="1">
    <source>
        <dbReference type="ARBA" id="ARBA00023157"/>
    </source>
</evidence>
<comment type="caution">
    <text evidence="2">Lacks conserved residue(s) required for the propagation of feature annotation.</text>
</comment>
<proteinExistence type="predicted"/>
<name>A0A2G8LNP4_STIJA</name>
<protein>
    <submittedName>
        <fullName evidence="5">Putative neurotrypsin-like</fullName>
    </submittedName>
</protein>
<dbReference type="PANTHER" id="PTHR48071:SF18">
    <property type="entry name" value="DELETED IN MALIGNANT BRAIN TUMORS 1 PROTEIN-RELATED"/>
    <property type="match status" value="1"/>
</dbReference>
<accession>A0A2G8LNP4</accession>
<keyword evidence="3" id="KW-0472">Membrane</keyword>
<feature type="disulfide bond" evidence="2">
    <location>
        <begin position="95"/>
        <end position="105"/>
    </location>
</feature>
<dbReference type="STRING" id="307972.A0A2G8LNP4"/>
<evidence type="ECO:0000313" key="6">
    <source>
        <dbReference type="Proteomes" id="UP000230750"/>
    </source>
</evidence>
<dbReference type="InterPro" id="IPR036772">
    <property type="entry name" value="SRCR-like_dom_sf"/>
</dbReference>
<evidence type="ECO:0000313" key="5">
    <source>
        <dbReference type="EMBL" id="PIK61800.1"/>
    </source>
</evidence>
<evidence type="ECO:0000259" key="4">
    <source>
        <dbReference type="PROSITE" id="PS50287"/>
    </source>
</evidence>
<feature type="domain" description="SRCR" evidence="4">
    <location>
        <begin position="12"/>
        <end position="137"/>
    </location>
</feature>
<dbReference type="EMBL" id="MRZV01000024">
    <property type="protein sequence ID" value="PIK61800.1"/>
    <property type="molecule type" value="Genomic_DNA"/>
</dbReference>
<dbReference type="PROSITE" id="PS50287">
    <property type="entry name" value="SRCR_2"/>
    <property type="match status" value="4"/>
</dbReference>
<dbReference type="Proteomes" id="UP000230750">
    <property type="component" value="Unassembled WGS sequence"/>
</dbReference>
<feature type="disulfide bond" evidence="2">
    <location>
        <begin position="199"/>
        <end position="209"/>
    </location>
</feature>
<feature type="domain" description="SRCR" evidence="4">
    <location>
        <begin position="132"/>
        <end position="229"/>
    </location>
</feature>
<keyword evidence="1 2" id="KW-1015">Disulfide bond</keyword>
<dbReference type="AlphaFoldDB" id="A0A2G8LNP4"/>
<reference evidence="5 6" key="1">
    <citation type="journal article" date="2017" name="PLoS Biol.">
        <title>The sea cucumber genome provides insights into morphological evolution and visceral regeneration.</title>
        <authorList>
            <person name="Zhang X."/>
            <person name="Sun L."/>
            <person name="Yuan J."/>
            <person name="Sun Y."/>
            <person name="Gao Y."/>
            <person name="Zhang L."/>
            <person name="Li S."/>
            <person name="Dai H."/>
            <person name="Hamel J.F."/>
            <person name="Liu C."/>
            <person name="Yu Y."/>
            <person name="Liu S."/>
            <person name="Lin W."/>
            <person name="Guo K."/>
            <person name="Jin S."/>
            <person name="Xu P."/>
            <person name="Storey K.B."/>
            <person name="Huan P."/>
            <person name="Zhang T."/>
            <person name="Zhou Y."/>
            <person name="Zhang J."/>
            <person name="Lin C."/>
            <person name="Li X."/>
            <person name="Xing L."/>
            <person name="Huo D."/>
            <person name="Sun M."/>
            <person name="Wang L."/>
            <person name="Mercier A."/>
            <person name="Li F."/>
            <person name="Yang H."/>
            <person name="Xiang J."/>
        </authorList>
    </citation>
    <scope>NUCLEOTIDE SEQUENCE [LARGE SCALE GENOMIC DNA]</scope>
    <source>
        <strain evidence="5">Shaxun</strain>
        <tissue evidence="5">Muscle</tissue>
    </source>
</reference>
<dbReference type="SUPFAM" id="SSF56487">
    <property type="entry name" value="SRCR-like"/>
    <property type="match status" value="3"/>
</dbReference>
<dbReference type="SMART" id="SM00202">
    <property type="entry name" value="SR"/>
    <property type="match status" value="3"/>
</dbReference>